<protein>
    <submittedName>
        <fullName evidence="1">GxxExxY protein</fullName>
    </submittedName>
</protein>
<comment type="caution">
    <text evidence="1">The sequence shown here is derived from an EMBL/GenBank/DDBJ whole genome shotgun (WGS) entry which is preliminary data.</text>
</comment>
<accession>A0A502DF68</accession>
<evidence type="ECO:0000313" key="1">
    <source>
        <dbReference type="EMBL" id="TPG23813.1"/>
    </source>
</evidence>
<reference evidence="1 2" key="1">
    <citation type="journal article" date="2019" name="Environ. Microbiol.">
        <title>Species interactions and distinct microbial communities in high Arctic permafrost affected cryosols are associated with the CH4 and CO2 gas fluxes.</title>
        <authorList>
            <person name="Altshuler I."/>
            <person name="Hamel J."/>
            <person name="Turney S."/>
            <person name="Magnuson E."/>
            <person name="Levesque R."/>
            <person name="Greer C."/>
            <person name="Whyte L.G."/>
        </authorList>
    </citation>
    <scope>NUCLEOTIDE SEQUENCE [LARGE SCALE GENOMIC DNA]</scope>
    <source>
        <strain evidence="1 2">S06.C</strain>
    </source>
</reference>
<dbReference type="EMBL" id="RCZI01000006">
    <property type="protein sequence ID" value="TPG23813.1"/>
    <property type="molecule type" value="Genomic_DNA"/>
</dbReference>
<dbReference type="NCBIfam" id="TIGR04256">
    <property type="entry name" value="GxxExxY"/>
    <property type="match status" value="1"/>
</dbReference>
<proteinExistence type="predicted"/>
<gene>
    <name evidence="1" type="ORF">EAH82_18305</name>
</gene>
<dbReference type="InterPro" id="IPR026350">
    <property type="entry name" value="GxxExxY"/>
</dbReference>
<dbReference type="OrthoDB" id="9798792at2"/>
<sequence length="131" mass="14093">MMADDNTQNSDFSHEIIGAAVEVQRVLGTGLSEDVYAAALAIELAEREIGFARNVPVSASYKGRPLGDVCRADFVVEQAMVVQVRAVDALDDLHRAQAQAAVRLSGHRLGLLINFNVFPVVKGVHRIGAKP</sequence>
<dbReference type="Pfam" id="PF13366">
    <property type="entry name" value="PDDEXK_3"/>
    <property type="match status" value="1"/>
</dbReference>
<name>A0A502DF68_9BURK</name>
<dbReference type="AlphaFoldDB" id="A0A502DF68"/>
<organism evidence="1 2">
    <name type="scientific">Variovorax guangxiensis</name>
    <dbReference type="NCBI Taxonomy" id="1775474"/>
    <lineage>
        <taxon>Bacteria</taxon>
        <taxon>Pseudomonadati</taxon>
        <taxon>Pseudomonadota</taxon>
        <taxon>Betaproteobacteria</taxon>
        <taxon>Burkholderiales</taxon>
        <taxon>Comamonadaceae</taxon>
        <taxon>Variovorax</taxon>
    </lineage>
</organism>
<dbReference type="Proteomes" id="UP000319212">
    <property type="component" value="Unassembled WGS sequence"/>
</dbReference>
<evidence type="ECO:0000313" key="2">
    <source>
        <dbReference type="Proteomes" id="UP000319212"/>
    </source>
</evidence>